<reference evidence="2" key="1">
    <citation type="submission" date="2016-11" db="UniProtKB">
        <authorList>
            <consortium name="WormBaseParasite"/>
        </authorList>
    </citation>
    <scope>IDENTIFICATION</scope>
</reference>
<dbReference type="GO" id="GO:0070008">
    <property type="term" value="F:serine-type exopeptidase activity"/>
    <property type="evidence" value="ECO:0007669"/>
    <property type="project" value="InterPro"/>
</dbReference>
<dbReference type="Pfam" id="PF05577">
    <property type="entry name" value="Peptidase_S28"/>
    <property type="match status" value="1"/>
</dbReference>
<dbReference type="Proteomes" id="UP000095287">
    <property type="component" value="Unplaced"/>
</dbReference>
<dbReference type="AlphaFoldDB" id="A0A1I8A682"/>
<accession>A0A1I8A682</accession>
<evidence type="ECO:0000313" key="2">
    <source>
        <dbReference type="WBParaSite" id="L893_g33099.t1"/>
    </source>
</evidence>
<proteinExistence type="predicted"/>
<dbReference type="InterPro" id="IPR008758">
    <property type="entry name" value="Peptidase_S28"/>
</dbReference>
<sequence>MNICEDIDPHNTDNLHNFWQSMIGNYMGVVQYGGDNSGNYRTYLTPQTLCTMLNDENNDILTRMANVNNFFMEIYSESCVDIDYNSYIQYMQQTTSAGKSY</sequence>
<evidence type="ECO:0000313" key="1">
    <source>
        <dbReference type="Proteomes" id="UP000095287"/>
    </source>
</evidence>
<keyword evidence="1" id="KW-1185">Reference proteome</keyword>
<organism evidence="1 2">
    <name type="scientific">Steinernema glaseri</name>
    <dbReference type="NCBI Taxonomy" id="37863"/>
    <lineage>
        <taxon>Eukaryota</taxon>
        <taxon>Metazoa</taxon>
        <taxon>Ecdysozoa</taxon>
        <taxon>Nematoda</taxon>
        <taxon>Chromadorea</taxon>
        <taxon>Rhabditida</taxon>
        <taxon>Tylenchina</taxon>
        <taxon>Panagrolaimomorpha</taxon>
        <taxon>Strongyloidoidea</taxon>
        <taxon>Steinernematidae</taxon>
        <taxon>Steinernema</taxon>
    </lineage>
</organism>
<dbReference type="WBParaSite" id="L893_g33099.t1">
    <property type="protein sequence ID" value="L893_g33099.t1"/>
    <property type="gene ID" value="L893_g33099"/>
</dbReference>
<protein>
    <submittedName>
        <fullName evidence="2">Uncharacterized protein</fullName>
    </submittedName>
</protein>
<dbReference type="GO" id="GO:0006508">
    <property type="term" value="P:proteolysis"/>
    <property type="evidence" value="ECO:0007669"/>
    <property type="project" value="InterPro"/>
</dbReference>
<name>A0A1I8A682_9BILA</name>